<accession>A0ACC0CCX7</accession>
<protein>
    <submittedName>
        <fullName evidence="1">Uncharacterized protein</fullName>
    </submittedName>
</protein>
<dbReference type="EMBL" id="CM044701">
    <property type="protein sequence ID" value="KAI5682806.1"/>
    <property type="molecule type" value="Genomic_DNA"/>
</dbReference>
<organism evidence="1 2">
    <name type="scientific">Catharanthus roseus</name>
    <name type="common">Madagascar periwinkle</name>
    <name type="synonym">Vinca rosea</name>
    <dbReference type="NCBI Taxonomy" id="4058"/>
    <lineage>
        <taxon>Eukaryota</taxon>
        <taxon>Viridiplantae</taxon>
        <taxon>Streptophyta</taxon>
        <taxon>Embryophyta</taxon>
        <taxon>Tracheophyta</taxon>
        <taxon>Spermatophyta</taxon>
        <taxon>Magnoliopsida</taxon>
        <taxon>eudicotyledons</taxon>
        <taxon>Gunneridae</taxon>
        <taxon>Pentapetalae</taxon>
        <taxon>asterids</taxon>
        <taxon>lamiids</taxon>
        <taxon>Gentianales</taxon>
        <taxon>Apocynaceae</taxon>
        <taxon>Rauvolfioideae</taxon>
        <taxon>Vinceae</taxon>
        <taxon>Catharanthinae</taxon>
        <taxon>Catharanthus</taxon>
    </lineage>
</organism>
<sequence>MSPASEGSSFSFTFFPISQNPNPNLSSNPAHQPQSSSFTVGSEECNAGLNFDFSKMGPDSVEQPRARRLRYPLKKLRRKLGSGTTSCADSLGSERQDQPNEYGIGTSTGTTNISNNLCGGSVGGKEETGIFGNAGFTFGAKGHGSNSSSETQGFVCGNRSDSTSYLSHDVSFVFGAGKSCAELNSNIEYRAEKSSLPSNSNPKNEDVVFDAVKSSSPSNLSCETAGFVFGADMSSSNMKSGLRKKNGLLGVNAGVSSMKPSFGDGNFSFNDCSNRSSSANLGNMNSSRATGLSEENKQNFDNPSFVFGATKAELDSDSNLGQKGTSNRNAVQSEVEESNVSFFFSDNKTSVAAGNRTPEQEDGSDCIWKTVPDLWGKMKLDAGEVFEKDGHSSTMFGTSTNDCVKKDNTPFIFCAKGNGLESTAEFQKSKTSNFAGSADFVAKGKENVEIRNEFQNADLNGTFVFGCSGKEKLSPNGSNEYRNSVHHLNDEKIKHNSDFMTLLNDATRSNFKFVLGDISTPGSAFYKIPLSKLFDEMKSLNIDDSKGISGADKVKDVRSDSCFCSDHVDSTQNNGQMPGFSTGKTGATLQDQHKDANVGGSVKCSDPKKADLTCSNQGSSEYEYDLENGKSFRESVKISKSVGMKNADSRSSHAVSHEGVNLSFVSAGVFGKENLASNSDGTAGLAQQNSINSEAPSAKFENKENLSFTSTAVEPRRYSKEFSTANLSETSSTANPFSELNKKFEFVADPLVKDKKLKKTRRKLRQKIWSKPLTGQDHLYKEGSSPAKFESPGGCSPMDFSPYQPCKNGTPASLARERKEEEDATPGSQRFDIHENDGKSGEPDDLNSKGLDGCDLNLGTSSSAQDGLSSIRRQYKKKYKLKVGDGLNGKTAARKDGLSSSIQFSPYDDRVQNGVVSSHCNTSGREHTKQDTEAAIHGLCEHWRSRGNQAYKIRDLPKAEECYTKGINAAAGDHVSGINSKPLLLCYSNRAATRMSLGRMREALDDCKAAAALDPGFSKVKIRAANCHLILGEVHEAMEYYNNCLESGNKVCLDRRFTIEAADGLQKAQKVVDCISKYAELMQWRTSDAANSALGVITDALAISCYSERLLEMKAEALFLLEEYGEVIKLCEQTLHIAEKNAIGNYLSNLDEFESKNALRFWRWHLMSKSQFHLGRLEVALDLIEKQEQLRPIDSCGSGSPEIPTSLAVTIRGLLEHKKAGNEAFQSGKHVEAIEHYTAAISSSVESRPFAAICFCNRAAAHQALGQIIDAIADCSLAIAFDGNYAKAVSRRATLHEMIRDYKQAIDDLQRLISLLGNQLKEKTQQSGKQDGSSSSNKKELKQAHHRLALMEDMAKQGTSLDLYLILGLKTSDTESDIKKAYRKAALRHHPDKVGQFLARNDGGHDGRLWKDVVEKVHEDADRLFKMIGEAYAILSDPDKRSKYDYEEEIRDVYGENNRNTNSQRSYDSYSSPSGRSRNRRNWQDSWSSRDNQYSRW</sequence>
<reference evidence="2" key="1">
    <citation type="journal article" date="2023" name="Nat. Plants">
        <title>Single-cell RNA sequencing provides a high-resolution roadmap for understanding the multicellular compartmentation of specialized metabolism.</title>
        <authorList>
            <person name="Sun S."/>
            <person name="Shen X."/>
            <person name="Li Y."/>
            <person name="Li Y."/>
            <person name="Wang S."/>
            <person name="Li R."/>
            <person name="Zhang H."/>
            <person name="Shen G."/>
            <person name="Guo B."/>
            <person name="Wei J."/>
            <person name="Xu J."/>
            <person name="St-Pierre B."/>
            <person name="Chen S."/>
            <person name="Sun C."/>
        </authorList>
    </citation>
    <scope>NUCLEOTIDE SEQUENCE [LARGE SCALE GENOMIC DNA]</scope>
</reference>
<evidence type="ECO:0000313" key="2">
    <source>
        <dbReference type="Proteomes" id="UP001060085"/>
    </source>
</evidence>
<proteinExistence type="predicted"/>
<dbReference type="Proteomes" id="UP001060085">
    <property type="component" value="Linkage Group LG01"/>
</dbReference>
<name>A0ACC0CCX7_CATRO</name>
<comment type="caution">
    <text evidence="1">The sequence shown here is derived from an EMBL/GenBank/DDBJ whole genome shotgun (WGS) entry which is preliminary data.</text>
</comment>
<gene>
    <name evidence="1" type="ORF">M9H77_04034</name>
</gene>
<evidence type="ECO:0000313" key="1">
    <source>
        <dbReference type="EMBL" id="KAI5682806.1"/>
    </source>
</evidence>
<keyword evidence="2" id="KW-1185">Reference proteome</keyword>